<dbReference type="AlphaFoldDB" id="A0A6J4QXE3"/>
<name>A0A6J4QXE3_9ACTN</name>
<evidence type="ECO:0000256" key="1">
    <source>
        <dbReference type="SAM" id="MobiDB-lite"/>
    </source>
</evidence>
<feature type="non-terminal residue" evidence="2">
    <location>
        <position position="1"/>
    </location>
</feature>
<feature type="region of interest" description="Disordered" evidence="1">
    <location>
        <begin position="162"/>
        <end position="297"/>
    </location>
</feature>
<gene>
    <name evidence="2" type="ORF">AVDCRST_MAG02-1231</name>
</gene>
<feature type="compositionally biased region" description="Basic and acidic residues" evidence="1">
    <location>
        <begin position="261"/>
        <end position="272"/>
    </location>
</feature>
<proteinExistence type="predicted"/>
<feature type="compositionally biased region" description="Low complexity" evidence="1">
    <location>
        <begin position="61"/>
        <end position="70"/>
    </location>
</feature>
<feature type="non-terminal residue" evidence="2">
    <location>
        <position position="297"/>
    </location>
</feature>
<organism evidence="2">
    <name type="scientific">uncultured Rubrobacteraceae bacterium</name>
    <dbReference type="NCBI Taxonomy" id="349277"/>
    <lineage>
        <taxon>Bacteria</taxon>
        <taxon>Bacillati</taxon>
        <taxon>Actinomycetota</taxon>
        <taxon>Rubrobacteria</taxon>
        <taxon>Rubrobacterales</taxon>
        <taxon>Rubrobacteraceae</taxon>
        <taxon>environmental samples</taxon>
    </lineage>
</organism>
<sequence>EHECQAGRDGRDPSAGRAGAVLEDAPGTPLTGRREAAVGRRQAAHPGLEAGGGGPDGQRQRLLVHLAGAGARRRALRRGPRGHRRGVEALRPGDAPPLRARRETAAAGRPGPARHGESHPAAGAGRPGQQPGLRHHGARGPRLLERGGGRDVLALLPDAAAARAQRRLAPVRRPRAARALRGLGTHGADRAGSPARRPRRKPRRPQVRGVGGRPEARKRGVPGVVAPPRRRGRVGREKEARPRGGGAPGPGAHHAPFSGRPRPEGTRARSLDRGGPGAAQGVDGEGERIDTKGHKRV</sequence>
<feature type="compositionally biased region" description="Basic residues" evidence="1">
    <location>
        <begin position="71"/>
        <end position="84"/>
    </location>
</feature>
<feature type="compositionally biased region" description="Basic residues" evidence="1">
    <location>
        <begin position="196"/>
        <end position="206"/>
    </location>
</feature>
<feature type="compositionally biased region" description="Basic and acidic residues" evidence="1">
    <location>
        <begin position="285"/>
        <end position="297"/>
    </location>
</feature>
<protein>
    <submittedName>
        <fullName evidence="2">Uncharacterized protein</fullName>
    </submittedName>
</protein>
<accession>A0A6J4QXE3</accession>
<dbReference type="EMBL" id="CADCVH010000039">
    <property type="protein sequence ID" value="CAA9453546.1"/>
    <property type="molecule type" value="Genomic_DNA"/>
</dbReference>
<evidence type="ECO:0000313" key="2">
    <source>
        <dbReference type="EMBL" id="CAA9453546.1"/>
    </source>
</evidence>
<feature type="compositionally biased region" description="Low complexity" evidence="1">
    <location>
        <begin position="120"/>
        <end position="132"/>
    </location>
</feature>
<feature type="region of interest" description="Disordered" evidence="1">
    <location>
        <begin position="1"/>
        <end position="147"/>
    </location>
</feature>
<feature type="compositionally biased region" description="Basic and acidic residues" evidence="1">
    <location>
        <begin position="1"/>
        <end position="14"/>
    </location>
</feature>
<reference evidence="2" key="1">
    <citation type="submission" date="2020-02" db="EMBL/GenBank/DDBJ databases">
        <authorList>
            <person name="Meier V. D."/>
        </authorList>
    </citation>
    <scope>NUCLEOTIDE SEQUENCE</scope>
    <source>
        <strain evidence="2">AVDCRST_MAG02</strain>
    </source>
</reference>
<feature type="compositionally biased region" description="Basic residues" evidence="1">
    <location>
        <begin position="164"/>
        <end position="178"/>
    </location>
</feature>